<evidence type="ECO:0000313" key="1">
    <source>
        <dbReference type="EMBL" id="MBX03651.1"/>
    </source>
</evidence>
<proteinExistence type="predicted"/>
<sequence length="38" mass="4536">MRVLENRCQRFQCRTGIIIGNILFCTNLPYARPFFQLC</sequence>
<protein>
    <submittedName>
        <fullName evidence="1">Uncharacterized protein</fullName>
    </submittedName>
</protein>
<accession>A0A2P2KDC9</accession>
<dbReference type="AlphaFoldDB" id="A0A2P2KDC9"/>
<name>A0A2P2KDC9_RHIMU</name>
<reference evidence="1" key="1">
    <citation type="submission" date="2018-02" db="EMBL/GenBank/DDBJ databases">
        <title>Rhizophora mucronata_Transcriptome.</title>
        <authorList>
            <person name="Meera S.P."/>
            <person name="Sreeshan A."/>
            <person name="Augustine A."/>
        </authorList>
    </citation>
    <scope>NUCLEOTIDE SEQUENCE</scope>
    <source>
        <tissue evidence="1">Leaf</tissue>
    </source>
</reference>
<organism evidence="1">
    <name type="scientific">Rhizophora mucronata</name>
    <name type="common">Asiatic mangrove</name>
    <dbReference type="NCBI Taxonomy" id="61149"/>
    <lineage>
        <taxon>Eukaryota</taxon>
        <taxon>Viridiplantae</taxon>
        <taxon>Streptophyta</taxon>
        <taxon>Embryophyta</taxon>
        <taxon>Tracheophyta</taxon>
        <taxon>Spermatophyta</taxon>
        <taxon>Magnoliopsida</taxon>
        <taxon>eudicotyledons</taxon>
        <taxon>Gunneridae</taxon>
        <taxon>Pentapetalae</taxon>
        <taxon>rosids</taxon>
        <taxon>fabids</taxon>
        <taxon>Malpighiales</taxon>
        <taxon>Rhizophoraceae</taxon>
        <taxon>Rhizophora</taxon>
    </lineage>
</organism>
<dbReference type="EMBL" id="GGEC01023167">
    <property type="protein sequence ID" value="MBX03651.1"/>
    <property type="molecule type" value="Transcribed_RNA"/>
</dbReference>